<comment type="subunit">
    <text evidence="12">Homodimer.</text>
</comment>
<dbReference type="InterPro" id="IPR000999">
    <property type="entry name" value="RNase_III_dom"/>
</dbReference>
<evidence type="ECO:0000256" key="12">
    <source>
        <dbReference type="HAMAP-Rule" id="MF_00104"/>
    </source>
</evidence>
<dbReference type="Gene3D" id="1.10.1520.10">
    <property type="entry name" value="Ribonuclease III domain"/>
    <property type="match status" value="1"/>
</dbReference>
<dbReference type="Proteomes" id="UP000051922">
    <property type="component" value="Unassembled WGS sequence"/>
</dbReference>
<dbReference type="FunFam" id="1.10.1520.10:FF:000001">
    <property type="entry name" value="Ribonuclease 3"/>
    <property type="match status" value="1"/>
</dbReference>
<sequence length="231" mass="26394">MVAIEFTRELHSRFGIDFNNVDLLEEAFTHSSYANEHRELGVHNNERLEFLGDAVLELTVSEYLFKKYPHVPEGKLTRMRAAAVQTRSFASFSREAHFDQYIRLGNGEENAGARHRDTLLEDLFEAFCGALFLDQGRQAVIRFCEQVIWPHIDAGEFEDTRDFKTKLQERLQQGGDVNIEYELLSEQEEDNNQRVFTVSVTADGRELGRGTGTSKKHAEQDAAHRALSDLA</sequence>
<dbReference type="InterPro" id="IPR011907">
    <property type="entry name" value="RNase_III"/>
</dbReference>
<gene>
    <name evidence="12" type="primary">rnc</name>
    <name evidence="16" type="ORF">FC50_GL000456</name>
</gene>
<keyword evidence="5 12" id="KW-0540">Nuclease</keyword>
<evidence type="ECO:0000256" key="8">
    <source>
        <dbReference type="ARBA" id="ARBA00022759"/>
    </source>
</evidence>
<evidence type="ECO:0000259" key="15">
    <source>
        <dbReference type="PROSITE" id="PS50142"/>
    </source>
</evidence>
<evidence type="ECO:0000256" key="5">
    <source>
        <dbReference type="ARBA" id="ARBA00022722"/>
    </source>
</evidence>
<dbReference type="OrthoDB" id="9805026at2"/>
<comment type="subcellular location">
    <subcellularLocation>
        <location evidence="12">Cytoplasm</location>
    </subcellularLocation>
</comment>
<reference evidence="16 17" key="1">
    <citation type="journal article" date="2015" name="Genome Announc.">
        <title>Expanding the biotechnology potential of lactobacilli through comparative genomics of 213 strains and associated genera.</title>
        <authorList>
            <person name="Sun Z."/>
            <person name="Harris H.M."/>
            <person name="McCann A."/>
            <person name="Guo C."/>
            <person name="Argimon S."/>
            <person name="Zhang W."/>
            <person name="Yang X."/>
            <person name="Jeffery I.B."/>
            <person name="Cooney J.C."/>
            <person name="Kagawa T.F."/>
            <person name="Liu W."/>
            <person name="Song Y."/>
            <person name="Salvetti E."/>
            <person name="Wrobel A."/>
            <person name="Rasinkangas P."/>
            <person name="Parkhill J."/>
            <person name="Rea M.C."/>
            <person name="O'Sullivan O."/>
            <person name="Ritari J."/>
            <person name="Douillard F.P."/>
            <person name="Paul Ross R."/>
            <person name="Yang R."/>
            <person name="Briner A.E."/>
            <person name="Felis G.E."/>
            <person name="de Vos W.M."/>
            <person name="Barrangou R."/>
            <person name="Klaenhammer T.R."/>
            <person name="Caufield P.W."/>
            <person name="Cui Y."/>
            <person name="Zhang H."/>
            <person name="O'Toole P.W."/>
        </authorList>
    </citation>
    <scope>NUCLEOTIDE SEQUENCE [LARGE SCALE GENOMIC DNA]</scope>
    <source>
        <strain evidence="16 17">DSM 15945</strain>
    </source>
</reference>
<keyword evidence="6 12" id="KW-0479">Metal-binding</keyword>
<dbReference type="GO" id="GO:0006364">
    <property type="term" value="P:rRNA processing"/>
    <property type="evidence" value="ECO:0007669"/>
    <property type="project" value="UniProtKB-UniRule"/>
</dbReference>
<evidence type="ECO:0000313" key="16">
    <source>
        <dbReference type="EMBL" id="KRL86810.1"/>
    </source>
</evidence>
<dbReference type="CDD" id="cd00593">
    <property type="entry name" value="RIBOc"/>
    <property type="match status" value="1"/>
</dbReference>
<evidence type="ECO:0000256" key="13">
    <source>
        <dbReference type="SAM" id="MobiDB-lite"/>
    </source>
</evidence>
<dbReference type="GO" id="GO:0005737">
    <property type="term" value="C:cytoplasm"/>
    <property type="evidence" value="ECO:0007669"/>
    <property type="project" value="UniProtKB-SubCell"/>
</dbReference>
<evidence type="ECO:0000256" key="6">
    <source>
        <dbReference type="ARBA" id="ARBA00022723"/>
    </source>
</evidence>
<evidence type="ECO:0000256" key="2">
    <source>
        <dbReference type="ARBA" id="ARBA00010183"/>
    </source>
</evidence>
<evidence type="ECO:0000313" key="17">
    <source>
        <dbReference type="Proteomes" id="UP000051922"/>
    </source>
</evidence>
<feature type="binding site" evidence="12">
    <location>
        <position position="49"/>
    </location>
    <ligand>
        <name>Mg(2+)</name>
        <dbReference type="ChEBI" id="CHEBI:18420"/>
    </ligand>
</feature>
<dbReference type="AlphaFoldDB" id="A0A0R1U5R4"/>
<dbReference type="Gene3D" id="3.30.160.20">
    <property type="match status" value="1"/>
</dbReference>
<keyword evidence="9 12" id="KW-0378">Hydrolase</keyword>
<evidence type="ECO:0000256" key="7">
    <source>
        <dbReference type="ARBA" id="ARBA00022730"/>
    </source>
</evidence>
<keyword evidence="4 12" id="KW-0507">mRNA processing</keyword>
<dbReference type="GO" id="GO:0003725">
    <property type="term" value="F:double-stranded RNA binding"/>
    <property type="evidence" value="ECO:0007669"/>
    <property type="project" value="TreeGrafter"/>
</dbReference>
<keyword evidence="17" id="KW-1185">Reference proteome</keyword>
<evidence type="ECO:0000256" key="3">
    <source>
        <dbReference type="ARBA" id="ARBA00022552"/>
    </source>
</evidence>
<comment type="function">
    <text evidence="12">Digests double-stranded RNA. Involved in the processing of primary rRNA transcript to yield the immediate precursors to the large and small rRNAs (23S and 16S). Processes some mRNAs, and tRNAs when they are encoded in the rRNA operon. Processes pre-crRNA and tracrRNA of type II CRISPR loci if present in the organism.</text>
</comment>
<feature type="region of interest" description="Disordered" evidence="13">
    <location>
        <begin position="206"/>
        <end position="231"/>
    </location>
</feature>
<dbReference type="GO" id="GO:0010468">
    <property type="term" value="P:regulation of gene expression"/>
    <property type="evidence" value="ECO:0007669"/>
    <property type="project" value="TreeGrafter"/>
</dbReference>
<feature type="domain" description="RNase III" evidence="15">
    <location>
        <begin position="7"/>
        <end position="136"/>
    </location>
</feature>
<dbReference type="Pfam" id="PF14622">
    <property type="entry name" value="Ribonucleas_3_3"/>
    <property type="match status" value="1"/>
</dbReference>
<organism evidence="16 17">
    <name type="scientific">Lacticaseibacillus pantheris DSM 15945 = JCM 12539 = NBRC 106106</name>
    <dbReference type="NCBI Taxonomy" id="1423783"/>
    <lineage>
        <taxon>Bacteria</taxon>
        <taxon>Bacillati</taxon>
        <taxon>Bacillota</taxon>
        <taxon>Bacilli</taxon>
        <taxon>Lactobacillales</taxon>
        <taxon>Lactobacillaceae</taxon>
        <taxon>Lacticaseibacillus</taxon>
    </lineage>
</organism>
<dbReference type="SMART" id="SM00535">
    <property type="entry name" value="RIBOc"/>
    <property type="match status" value="1"/>
</dbReference>
<dbReference type="HAMAP" id="MF_00104">
    <property type="entry name" value="RNase_III"/>
    <property type="match status" value="1"/>
</dbReference>
<comment type="cofactor">
    <cofactor evidence="12">
        <name>Mg(2+)</name>
        <dbReference type="ChEBI" id="CHEBI:18420"/>
    </cofactor>
</comment>
<keyword evidence="12" id="KW-0963">Cytoplasm</keyword>
<dbReference type="RefSeq" id="WP_056956426.1">
    <property type="nucleotide sequence ID" value="NZ_AZFJ01000037.1"/>
</dbReference>
<proteinExistence type="inferred from homology"/>
<dbReference type="SUPFAM" id="SSF54768">
    <property type="entry name" value="dsRNA-binding domain-like"/>
    <property type="match status" value="1"/>
</dbReference>
<evidence type="ECO:0000256" key="1">
    <source>
        <dbReference type="ARBA" id="ARBA00000109"/>
    </source>
</evidence>
<dbReference type="CDD" id="cd10845">
    <property type="entry name" value="DSRM_RNAse_III_family"/>
    <property type="match status" value="1"/>
</dbReference>
<evidence type="ECO:0000259" key="14">
    <source>
        <dbReference type="PROSITE" id="PS50137"/>
    </source>
</evidence>
<feature type="binding site" evidence="12">
    <location>
        <position position="125"/>
    </location>
    <ligand>
        <name>Mg(2+)</name>
        <dbReference type="ChEBI" id="CHEBI:18420"/>
    </ligand>
</feature>
<comment type="caution">
    <text evidence="16">The sequence shown here is derived from an EMBL/GenBank/DDBJ whole genome shotgun (WGS) entry which is preliminary data.</text>
</comment>
<dbReference type="EC" id="3.1.26.3" evidence="12"/>
<dbReference type="InterPro" id="IPR014720">
    <property type="entry name" value="dsRBD_dom"/>
</dbReference>
<dbReference type="SUPFAM" id="SSF69065">
    <property type="entry name" value="RNase III domain-like"/>
    <property type="match status" value="1"/>
</dbReference>
<dbReference type="PANTHER" id="PTHR11207:SF0">
    <property type="entry name" value="RIBONUCLEASE 3"/>
    <property type="match status" value="1"/>
</dbReference>
<comment type="similarity">
    <text evidence="2">Belongs to the ribonuclease III family.</text>
</comment>
<feature type="compositionally biased region" description="Basic and acidic residues" evidence="13">
    <location>
        <begin position="216"/>
        <end position="231"/>
    </location>
</feature>
<dbReference type="GO" id="GO:0046872">
    <property type="term" value="F:metal ion binding"/>
    <property type="evidence" value="ECO:0007669"/>
    <property type="project" value="UniProtKB-KW"/>
</dbReference>
<dbReference type="GO" id="GO:0019843">
    <property type="term" value="F:rRNA binding"/>
    <property type="evidence" value="ECO:0007669"/>
    <property type="project" value="UniProtKB-KW"/>
</dbReference>
<dbReference type="PATRIC" id="fig|1423783.4.peg.472"/>
<dbReference type="GO" id="GO:0008033">
    <property type="term" value="P:tRNA processing"/>
    <property type="evidence" value="ECO:0007669"/>
    <property type="project" value="UniProtKB-KW"/>
</dbReference>
<dbReference type="NCBIfam" id="TIGR02191">
    <property type="entry name" value="RNaseIII"/>
    <property type="match status" value="1"/>
</dbReference>
<evidence type="ECO:0000256" key="11">
    <source>
        <dbReference type="ARBA" id="ARBA00022884"/>
    </source>
</evidence>
<keyword evidence="11 12" id="KW-0694">RNA-binding</keyword>
<dbReference type="GO" id="GO:0004525">
    <property type="term" value="F:ribonuclease III activity"/>
    <property type="evidence" value="ECO:0007669"/>
    <property type="project" value="UniProtKB-UniRule"/>
</dbReference>
<keyword evidence="3 12" id="KW-0698">rRNA processing</keyword>
<keyword evidence="8 12" id="KW-0255">Endonuclease</keyword>
<comment type="catalytic activity">
    <reaction evidence="1 12">
        <text>Endonucleolytic cleavage to 5'-phosphomonoester.</text>
        <dbReference type="EC" id="3.1.26.3"/>
    </reaction>
</comment>
<evidence type="ECO:0000256" key="4">
    <source>
        <dbReference type="ARBA" id="ARBA00022664"/>
    </source>
</evidence>
<keyword evidence="10 12" id="KW-0460">Magnesium</keyword>
<dbReference type="InterPro" id="IPR036389">
    <property type="entry name" value="RNase_III_sf"/>
</dbReference>
<keyword evidence="12" id="KW-0819">tRNA processing</keyword>
<protein>
    <recommendedName>
        <fullName evidence="12">Ribonuclease 3</fullName>
        <ecNumber evidence="12">3.1.26.3</ecNumber>
    </recommendedName>
    <alternativeName>
        <fullName evidence="12">Ribonuclease III</fullName>
        <shortName evidence="12">RNase III</shortName>
    </alternativeName>
</protein>
<accession>A0A0R1U5R4</accession>
<dbReference type="PROSITE" id="PS50142">
    <property type="entry name" value="RNASE_3_2"/>
    <property type="match status" value="1"/>
</dbReference>
<feature type="active site" evidence="12">
    <location>
        <position position="53"/>
    </location>
</feature>
<dbReference type="PROSITE" id="PS50137">
    <property type="entry name" value="DS_RBD"/>
    <property type="match status" value="1"/>
</dbReference>
<dbReference type="EMBL" id="AZFJ01000037">
    <property type="protein sequence ID" value="KRL86810.1"/>
    <property type="molecule type" value="Genomic_DNA"/>
</dbReference>
<dbReference type="PANTHER" id="PTHR11207">
    <property type="entry name" value="RIBONUCLEASE III"/>
    <property type="match status" value="1"/>
</dbReference>
<feature type="active site" evidence="12">
    <location>
        <position position="125"/>
    </location>
</feature>
<evidence type="ECO:0000256" key="10">
    <source>
        <dbReference type="ARBA" id="ARBA00022842"/>
    </source>
</evidence>
<keyword evidence="7 12" id="KW-0699">rRNA-binding</keyword>
<feature type="binding site" evidence="12">
    <location>
        <position position="122"/>
    </location>
    <ligand>
        <name>Mg(2+)</name>
        <dbReference type="ChEBI" id="CHEBI:18420"/>
    </ligand>
</feature>
<feature type="domain" description="DRBM" evidence="14">
    <location>
        <begin position="162"/>
        <end position="231"/>
    </location>
</feature>
<dbReference type="STRING" id="1423783.FC50_GL000456"/>
<dbReference type="SMART" id="SM00358">
    <property type="entry name" value="DSRM"/>
    <property type="match status" value="1"/>
</dbReference>
<evidence type="ECO:0000256" key="9">
    <source>
        <dbReference type="ARBA" id="ARBA00022801"/>
    </source>
</evidence>
<dbReference type="PROSITE" id="PS00517">
    <property type="entry name" value="RNASE_3_1"/>
    <property type="match status" value="1"/>
</dbReference>
<name>A0A0R1U5R4_9LACO</name>
<dbReference type="GO" id="GO:0006397">
    <property type="term" value="P:mRNA processing"/>
    <property type="evidence" value="ECO:0007669"/>
    <property type="project" value="UniProtKB-UniRule"/>
</dbReference>
<dbReference type="Pfam" id="PF00035">
    <property type="entry name" value="dsrm"/>
    <property type="match status" value="1"/>
</dbReference>